<comment type="catalytic activity">
    <reaction evidence="1">
        <text>RNA(n) + a ribonucleoside 5'-triphosphate = RNA(n+1) + diphosphate</text>
        <dbReference type="Rhea" id="RHEA:21248"/>
        <dbReference type="Rhea" id="RHEA-COMP:14527"/>
        <dbReference type="Rhea" id="RHEA-COMP:17342"/>
        <dbReference type="ChEBI" id="CHEBI:33019"/>
        <dbReference type="ChEBI" id="CHEBI:61557"/>
        <dbReference type="ChEBI" id="CHEBI:140395"/>
        <dbReference type="EC" id="2.7.7.48"/>
    </reaction>
</comment>
<keyword evidence="1" id="KW-0694">RNA-binding</keyword>
<dbReference type="RefSeq" id="XP_002543537.1">
    <property type="nucleotide sequence ID" value="XM_002543491.1"/>
</dbReference>
<dbReference type="InterPro" id="IPR057503">
    <property type="entry name" value="PH_RdRP"/>
</dbReference>
<proteinExistence type="inferred from homology"/>
<dbReference type="GO" id="GO:0003968">
    <property type="term" value="F:RNA-directed RNA polymerase activity"/>
    <property type="evidence" value="ECO:0007669"/>
    <property type="project" value="UniProtKB-KW"/>
</dbReference>
<evidence type="ECO:0000313" key="5">
    <source>
        <dbReference type="EMBL" id="EEP78208.1"/>
    </source>
</evidence>
<dbReference type="InParanoid" id="C4JNZ4"/>
<dbReference type="Pfam" id="PF25358">
    <property type="entry name" value="PH_fung_RdRP"/>
    <property type="match status" value="1"/>
</dbReference>
<dbReference type="PANTHER" id="PTHR23079">
    <property type="entry name" value="RNA-DEPENDENT RNA POLYMERASE"/>
    <property type="match status" value="1"/>
</dbReference>
<evidence type="ECO:0000256" key="1">
    <source>
        <dbReference type="RuleBase" id="RU363098"/>
    </source>
</evidence>
<organism evidence="5 6">
    <name type="scientific">Uncinocarpus reesii (strain UAMH 1704)</name>
    <dbReference type="NCBI Taxonomy" id="336963"/>
    <lineage>
        <taxon>Eukaryota</taxon>
        <taxon>Fungi</taxon>
        <taxon>Dikarya</taxon>
        <taxon>Ascomycota</taxon>
        <taxon>Pezizomycotina</taxon>
        <taxon>Eurotiomycetes</taxon>
        <taxon>Eurotiomycetidae</taxon>
        <taxon>Onygenales</taxon>
        <taxon>Onygenaceae</taxon>
        <taxon>Uncinocarpus</taxon>
    </lineage>
</organism>
<keyword evidence="1" id="KW-0548">Nucleotidyltransferase</keyword>
<sequence>MEIFCRNIPEQVQDKHLKREFTPVLAKFGITTFTCRRAAKKNAFLTILDLHKAQKLLDVHGQDEERKRKPAILLKLFNQPIYLVKARNEPDEFALRAMKFEEEKRRLAEQRRPVFQVTMNGTFIPRAPASDAGSTGSGSATSTRANRPKSFNVNTMSCGYWDYQLGHPVFVEVYRCPGFGKVVFGKSLFRVTMTNVAPLTDYYLEFAYSIIRSVHIGTAQQASLTLLTNTAPRFYISDPLEKMKAQTAKAMKKYIPTRRRVGHFGGDHDGASGICFTYRFELLDSRDISAIRNLHGLEHVPPIGRWVDRRVACSDSFSLVKAHFEYYLEGWPISFILKFQIAKFVWNGDISPTRMLRFYPCIKQLAGIHGDEIVAEGLNKMISSLEYPSPDTHERDVDINALEELLLEKIERVLSQNEASRNLTHPNNVKVNRTQVTPSGIYLYGPNIETKNRVLRQYDNHINHFLRVEFVDEHGDRVYYDPQASLEEIFYQRFKGVLKNGIQIGGRRFSFLGFSHSSLRSQTCWFVAPFITNTGERFDVESIIQGLGSFDHIYSPSKLAARIGQTFSETQSSIKIPEDAVYFDEPDIKRNGRVFSDGVGTMSPSIMYKIWKEYALRERVKPTIFQIRFAGNSLPSTFPCYPTANTVFCIILGAKGMVSLDSRLKGDQLKLRESMIKFKAKGAFNIEICGSGTRALPFYLNAQLIKVLEDLGVRPSAFIDLQTDEIDRLRSVEKSVIKAGQFLEQTNIAQGVRLPWLIQVIRGLELHHDQDPFLRSVIQLAVFLKMRDLKYRARIRVPNAVTLYGIMDESGYLKEGEIFCTFLTEGGVREILVRDRIIVTRSPALHPGDVQFANAVDVPATSPLRKLHNCVVFSQHGQRDLPSMLSGGDLDGDLYNIIYDERLMPRRTIEPADYPRVEEKLLNRRVVRDDIIDFFVTFMEQDQLGRIATIHQALADQKIEGTLDQDCLLLAELHSTAVDFSKSGIPVSVYLVYDPEYGKTRALA</sequence>
<keyword evidence="1" id="KW-0696">RNA-directed RNA polymerase</keyword>
<protein>
    <recommendedName>
        <fullName evidence="1">RNA-dependent RNA polymerase</fullName>
        <ecNumber evidence="1">2.7.7.48</ecNumber>
    </recommendedName>
</protein>
<evidence type="ECO:0000259" key="3">
    <source>
        <dbReference type="Pfam" id="PF05183"/>
    </source>
</evidence>
<keyword evidence="1" id="KW-0808">Transferase</keyword>
<dbReference type="KEGG" id="ure:UREG_03053"/>
<gene>
    <name evidence="5" type="ORF">UREG_03053</name>
</gene>
<name>C4JNZ4_UNCRE</name>
<dbReference type="GO" id="GO:0030422">
    <property type="term" value="P:siRNA processing"/>
    <property type="evidence" value="ECO:0007669"/>
    <property type="project" value="TreeGrafter"/>
</dbReference>
<dbReference type="GeneID" id="8439400"/>
<dbReference type="Pfam" id="PF05183">
    <property type="entry name" value="RdRP"/>
    <property type="match status" value="1"/>
</dbReference>
<dbReference type="InterPro" id="IPR007855">
    <property type="entry name" value="RDRP"/>
</dbReference>
<evidence type="ECO:0000256" key="2">
    <source>
        <dbReference type="SAM" id="MobiDB-lite"/>
    </source>
</evidence>
<dbReference type="eggNOG" id="KOG0988">
    <property type="taxonomic scope" value="Eukaryota"/>
</dbReference>
<dbReference type="HOGENOM" id="CLU_001366_2_0_1"/>
<dbReference type="Proteomes" id="UP000002058">
    <property type="component" value="Unassembled WGS sequence"/>
</dbReference>
<dbReference type="EC" id="2.7.7.48" evidence="1"/>
<feature type="domain" description="RDRP core" evidence="3">
    <location>
        <begin position="436"/>
        <end position="988"/>
    </location>
</feature>
<evidence type="ECO:0000313" key="6">
    <source>
        <dbReference type="Proteomes" id="UP000002058"/>
    </source>
</evidence>
<feature type="region of interest" description="Disordered" evidence="2">
    <location>
        <begin position="125"/>
        <end position="148"/>
    </location>
</feature>
<dbReference type="OMA" id="PNAVTLY"/>
<dbReference type="InterPro" id="IPR057596">
    <property type="entry name" value="RDRP_core"/>
</dbReference>
<evidence type="ECO:0000259" key="4">
    <source>
        <dbReference type="Pfam" id="PF25358"/>
    </source>
</evidence>
<dbReference type="VEuPathDB" id="FungiDB:UREG_03053"/>
<keyword evidence="6" id="KW-1185">Reference proteome</keyword>
<dbReference type="AlphaFoldDB" id="C4JNZ4"/>
<comment type="similarity">
    <text evidence="1">Belongs to the RdRP family.</text>
</comment>
<dbReference type="GO" id="GO:0003723">
    <property type="term" value="F:RNA binding"/>
    <property type="evidence" value="ECO:0007669"/>
    <property type="project" value="UniProtKB-KW"/>
</dbReference>
<dbReference type="OrthoDB" id="6513042at2759"/>
<feature type="domain" description="RdRP-like PH" evidence="4">
    <location>
        <begin position="149"/>
        <end position="312"/>
    </location>
</feature>
<dbReference type="GO" id="GO:0031380">
    <property type="term" value="C:nuclear RNA-directed RNA polymerase complex"/>
    <property type="evidence" value="ECO:0007669"/>
    <property type="project" value="TreeGrafter"/>
</dbReference>
<dbReference type="PANTHER" id="PTHR23079:SF17">
    <property type="entry name" value="RNA-DEPENDENT RNA POLYMERASE"/>
    <property type="match status" value="1"/>
</dbReference>
<dbReference type="EMBL" id="CH476616">
    <property type="protein sequence ID" value="EEP78208.1"/>
    <property type="molecule type" value="Genomic_DNA"/>
</dbReference>
<accession>C4JNZ4</accession>
<feature type="compositionally biased region" description="Low complexity" evidence="2">
    <location>
        <begin position="129"/>
        <end position="143"/>
    </location>
</feature>
<reference evidence="6" key="1">
    <citation type="journal article" date="2009" name="Genome Res.">
        <title>Comparative genomic analyses of the human fungal pathogens Coccidioides and their relatives.</title>
        <authorList>
            <person name="Sharpton T.J."/>
            <person name="Stajich J.E."/>
            <person name="Rounsley S.D."/>
            <person name="Gardner M.J."/>
            <person name="Wortman J.R."/>
            <person name="Jordar V.S."/>
            <person name="Maiti R."/>
            <person name="Kodira C.D."/>
            <person name="Neafsey D.E."/>
            <person name="Zeng Q."/>
            <person name="Hung C.-Y."/>
            <person name="McMahan C."/>
            <person name="Muszewska A."/>
            <person name="Grynberg M."/>
            <person name="Mandel M.A."/>
            <person name="Kellner E.M."/>
            <person name="Barker B.M."/>
            <person name="Galgiani J.N."/>
            <person name="Orbach M.J."/>
            <person name="Kirkland T.N."/>
            <person name="Cole G.T."/>
            <person name="Henn M.R."/>
            <person name="Birren B.W."/>
            <person name="Taylor J.W."/>
        </authorList>
    </citation>
    <scope>NUCLEOTIDE SEQUENCE [LARGE SCALE GENOMIC DNA]</scope>
    <source>
        <strain evidence="6">UAMH 1704</strain>
    </source>
</reference>